<feature type="non-terminal residue" evidence="1">
    <location>
        <position position="58"/>
    </location>
</feature>
<reference evidence="1" key="1">
    <citation type="journal article" date="2014" name="Front. Microbiol.">
        <title>High frequency of phylogenetically diverse reductive dehalogenase-homologous genes in deep subseafloor sedimentary metagenomes.</title>
        <authorList>
            <person name="Kawai M."/>
            <person name="Futagami T."/>
            <person name="Toyoda A."/>
            <person name="Takaki Y."/>
            <person name="Nishi S."/>
            <person name="Hori S."/>
            <person name="Arai W."/>
            <person name="Tsubouchi T."/>
            <person name="Morono Y."/>
            <person name="Uchiyama I."/>
            <person name="Ito T."/>
            <person name="Fujiyama A."/>
            <person name="Inagaki F."/>
            <person name="Takami H."/>
        </authorList>
    </citation>
    <scope>NUCLEOTIDE SEQUENCE</scope>
    <source>
        <strain evidence="1">Expedition CK06-06</strain>
    </source>
</reference>
<protein>
    <recommendedName>
        <fullName evidence="2">Tubulin/FtsZ GTPase domain-containing protein</fullName>
    </recommendedName>
</protein>
<dbReference type="Gene3D" id="3.40.50.1440">
    <property type="entry name" value="Tubulin/FtsZ, GTPase domain"/>
    <property type="match status" value="1"/>
</dbReference>
<gene>
    <name evidence="1" type="ORF">S01H1_45699</name>
</gene>
<dbReference type="AlphaFoldDB" id="X0U943"/>
<organism evidence="1">
    <name type="scientific">marine sediment metagenome</name>
    <dbReference type="NCBI Taxonomy" id="412755"/>
    <lineage>
        <taxon>unclassified sequences</taxon>
        <taxon>metagenomes</taxon>
        <taxon>ecological metagenomes</taxon>
    </lineage>
</organism>
<evidence type="ECO:0008006" key="2">
    <source>
        <dbReference type="Google" id="ProtNLM"/>
    </source>
</evidence>
<dbReference type="EMBL" id="BARS01029220">
    <property type="protein sequence ID" value="GAG02060.1"/>
    <property type="molecule type" value="Genomic_DNA"/>
</dbReference>
<proteinExistence type="predicted"/>
<sequence>MDFIVENAVKNTDEKQFENLVGHANIKVVGVGGAGNNMVGWLYKKGIKGAEIVACNTD</sequence>
<comment type="caution">
    <text evidence="1">The sequence shown here is derived from an EMBL/GenBank/DDBJ whole genome shotgun (WGS) entry which is preliminary data.</text>
</comment>
<evidence type="ECO:0000313" key="1">
    <source>
        <dbReference type="EMBL" id="GAG02060.1"/>
    </source>
</evidence>
<accession>X0U943</accession>
<dbReference type="InterPro" id="IPR036525">
    <property type="entry name" value="Tubulin/FtsZ_GTPase_sf"/>
</dbReference>
<name>X0U943_9ZZZZ</name>
<dbReference type="SUPFAM" id="SSF52490">
    <property type="entry name" value="Tubulin nucleotide-binding domain-like"/>
    <property type="match status" value="1"/>
</dbReference>